<keyword evidence="2" id="KW-1185">Reference proteome</keyword>
<dbReference type="AlphaFoldDB" id="A0A543PFM6"/>
<organism evidence="1 2">
    <name type="scientific">Blastococcus colisei</name>
    <dbReference type="NCBI Taxonomy" id="1564162"/>
    <lineage>
        <taxon>Bacteria</taxon>
        <taxon>Bacillati</taxon>
        <taxon>Actinomycetota</taxon>
        <taxon>Actinomycetes</taxon>
        <taxon>Geodermatophilales</taxon>
        <taxon>Geodermatophilaceae</taxon>
        <taxon>Blastococcus</taxon>
    </lineage>
</organism>
<comment type="caution">
    <text evidence="1">The sequence shown here is derived from an EMBL/GenBank/DDBJ whole genome shotgun (WGS) entry which is preliminary data.</text>
</comment>
<gene>
    <name evidence="1" type="ORF">FHU33_2290</name>
</gene>
<proteinExistence type="predicted"/>
<dbReference type="Proteomes" id="UP000319865">
    <property type="component" value="Unassembled WGS sequence"/>
</dbReference>
<accession>A0A543PFM6</accession>
<sequence>MVRGLTDRVEAAVAHELADVGWGVHPTAPRQSAIGAEFFDELAVMVDTFGRWTWERPPRASGVADRASQVRERFRSSGTCSIVEPLEELVALGLLDRSDDRGGVRR</sequence>
<evidence type="ECO:0000313" key="1">
    <source>
        <dbReference type="EMBL" id="TQN42879.1"/>
    </source>
</evidence>
<dbReference type="EMBL" id="VFQE01000001">
    <property type="protein sequence ID" value="TQN42879.1"/>
    <property type="molecule type" value="Genomic_DNA"/>
</dbReference>
<reference evidence="1 2" key="1">
    <citation type="submission" date="2019-06" db="EMBL/GenBank/DDBJ databases">
        <title>Sequencing the genomes of 1000 actinobacteria strains.</title>
        <authorList>
            <person name="Klenk H.-P."/>
        </authorList>
    </citation>
    <scope>NUCLEOTIDE SEQUENCE [LARGE SCALE GENOMIC DNA]</scope>
    <source>
        <strain evidence="1 2">DSM 46837</strain>
    </source>
</reference>
<protein>
    <submittedName>
        <fullName evidence="1">Uncharacterized protein</fullName>
    </submittedName>
</protein>
<name>A0A543PFM6_9ACTN</name>
<evidence type="ECO:0000313" key="2">
    <source>
        <dbReference type="Proteomes" id="UP000319865"/>
    </source>
</evidence>